<proteinExistence type="predicted"/>
<reference evidence="1" key="1">
    <citation type="submission" date="2018-01" db="EMBL/GenBank/DDBJ databases">
        <authorList>
            <person name="Regsiter A."/>
            <person name="William W."/>
        </authorList>
    </citation>
    <scope>NUCLEOTIDE SEQUENCE</scope>
    <source>
        <strain evidence="1">TRIP AH-1</strain>
    </source>
</reference>
<dbReference type="EMBL" id="OJIN01000019">
    <property type="protein sequence ID" value="SPD72002.1"/>
    <property type="molecule type" value="Genomic_DNA"/>
</dbReference>
<gene>
    <name evidence="1" type="ORF">PITCH_A1150037</name>
</gene>
<accession>A0A445MRG2</accession>
<sequence>MIFSPKFSGYQITRKPDICLYEARPDTGDPDTLPLSLTN</sequence>
<organism evidence="1">
    <name type="scientific">uncultured Desulfobacterium sp</name>
    <dbReference type="NCBI Taxonomy" id="201089"/>
    <lineage>
        <taxon>Bacteria</taxon>
        <taxon>Pseudomonadati</taxon>
        <taxon>Thermodesulfobacteriota</taxon>
        <taxon>Desulfobacteria</taxon>
        <taxon>Desulfobacterales</taxon>
        <taxon>Desulfobacteriaceae</taxon>
        <taxon>Desulfobacterium</taxon>
        <taxon>environmental samples</taxon>
    </lineage>
</organism>
<protein>
    <submittedName>
        <fullName evidence="1">Uncharacterized protein</fullName>
    </submittedName>
</protein>
<dbReference type="AlphaFoldDB" id="A0A445MRG2"/>
<evidence type="ECO:0000313" key="1">
    <source>
        <dbReference type="EMBL" id="SPD72002.1"/>
    </source>
</evidence>
<name>A0A445MRG2_9BACT</name>